<protein>
    <recommendedName>
        <fullName evidence="8">MFS general substrate transporter</fullName>
    </recommendedName>
</protein>
<keyword evidence="3" id="KW-0812">Transmembrane</keyword>
<dbReference type="STRING" id="1448320.A0A319D9N2"/>
<evidence type="ECO:0000256" key="3">
    <source>
        <dbReference type="ARBA" id="ARBA00022692"/>
    </source>
</evidence>
<gene>
    <name evidence="6" type="ORF">BO71DRAFT_430363</name>
</gene>
<comment type="subcellular location">
    <subcellularLocation>
        <location evidence="1">Membrane</location>
        <topology evidence="1">Multi-pass membrane protein</topology>
    </subcellularLocation>
</comment>
<dbReference type="Proteomes" id="UP000247810">
    <property type="component" value="Unassembled WGS sequence"/>
</dbReference>
<dbReference type="EMBL" id="KZ825880">
    <property type="protein sequence ID" value="PYH94029.1"/>
    <property type="molecule type" value="Genomic_DNA"/>
</dbReference>
<evidence type="ECO:0000256" key="1">
    <source>
        <dbReference type="ARBA" id="ARBA00004141"/>
    </source>
</evidence>
<sequence>MSFEKEEPEIQPSVIESASTVNDDWDVAEERRLIRKVDFYVLPLLLIAFFFLCLDRSNISNALTDHFKTDLGITTAQATLGNQLQQAGIIIFELPAIWASQLRLRVDTIIRVDPQGQSE</sequence>
<evidence type="ECO:0008006" key="8">
    <source>
        <dbReference type="Google" id="ProtNLM"/>
    </source>
</evidence>
<evidence type="ECO:0000313" key="6">
    <source>
        <dbReference type="EMBL" id="PYH94029.1"/>
    </source>
</evidence>
<dbReference type="AlphaFoldDB" id="A0A319D9N2"/>
<dbReference type="SUPFAM" id="SSF103473">
    <property type="entry name" value="MFS general substrate transporter"/>
    <property type="match status" value="1"/>
</dbReference>
<dbReference type="OrthoDB" id="3639251at2759"/>
<dbReference type="GO" id="GO:0022857">
    <property type="term" value="F:transmembrane transporter activity"/>
    <property type="evidence" value="ECO:0007669"/>
    <property type="project" value="TreeGrafter"/>
</dbReference>
<evidence type="ECO:0000256" key="2">
    <source>
        <dbReference type="ARBA" id="ARBA00022448"/>
    </source>
</evidence>
<dbReference type="VEuPathDB" id="FungiDB:BO71DRAFT_430363"/>
<reference evidence="6 7" key="1">
    <citation type="submission" date="2018-02" db="EMBL/GenBank/DDBJ databases">
        <title>The genomes of Aspergillus section Nigri reveals drivers in fungal speciation.</title>
        <authorList>
            <consortium name="DOE Joint Genome Institute"/>
            <person name="Vesth T.C."/>
            <person name="Nybo J."/>
            <person name="Theobald S."/>
            <person name="Brandl J."/>
            <person name="Frisvad J.C."/>
            <person name="Nielsen K.F."/>
            <person name="Lyhne E.K."/>
            <person name="Kogle M.E."/>
            <person name="Kuo A."/>
            <person name="Riley R."/>
            <person name="Clum A."/>
            <person name="Nolan M."/>
            <person name="Lipzen A."/>
            <person name="Salamov A."/>
            <person name="Henrissat B."/>
            <person name="Wiebenga A."/>
            <person name="De vries R.P."/>
            <person name="Grigoriev I.V."/>
            <person name="Mortensen U.H."/>
            <person name="Andersen M.R."/>
            <person name="Baker S.E."/>
        </authorList>
    </citation>
    <scope>NUCLEOTIDE SEQUENCE [LARGE SCALE GENOMIC DNA]</scope>
    <source>
        <strain evidence="6 7">CBS 707.79</strain>
    </source>
</reference>
<keyword evidence="5" id="KW-0472">Membrane</keyword>
<dbReference type="GO" id="GO:0016020">
    <property type="term" value="C:membrane"/>
    <property type="evidence" value="ECO:0007669"/>
    <property type="project" value="UniProtKB-SubCell"/>
</dbReference>
<name>A0A319D9N2_9EURO</name>
<organism evidence="6 7">
    <name type="scientific">Aspergillus ellipticus CBS 707.79</name>
    <dbReference type="NCBI Taxonomy" id="1448320"/>
    <lineage>
        <taxon>Eukaryota</taxon>
        <taxon>Fungi</taxon>
        <taxon>Dikarya</taxon>
        <taxon>Ascomycota</taxon>
        <taxon>Pezizomycotina</taxon>
        <taxon>Eurotiomycetes</taxon>
        <taxon>Eurotiomycetidae</taxon>
        <taxon>Eurotiales</taxon>
        <taxon>Aspergillaceae</taxon>
        <taxon>Aspergillus</taxon>
        <taxon>Aspergillus subgen. Circumdati</taxon>
    </lineage>
</organism>
<keyword evidence="2" id="KW-0813">Transport</keyword>
<dbReference type="PANTHER" id="PTHR43791:SF32">
    <property type="entry name" value="MAJOR FACILITATOR SUPERFAMILY (MFS) PROFILE DOMAIN-CONTAINING PROTEIN"/>
    <property type="match status" value="1"/>
</dbReference>
<keyword evidence="7" id="KW-1185">Reference proteome</keyword>
<dbReference type="PANTHER" id="PTHR43791">
    <property type="entry name" value="PERMEASE-RELATED"/>
    <property type="match status" value="1"/>
</dbReference>
<dbReference type="InterPro" id="IPR036259">
    <property type="entry name" value="MFS_trans_sf"/>
</dbReference>
<proteinExistence type="predicted"/>
<accession>A0A319D9N2</accession>
<evidence type="ECO:0000313" key="7">
    <source>
        <dbReference type="Proteomes" id="UP000247810"/>
    </source>
</evidence>
<evidence type="ECO:0000256" key="4">
    <source>
        <dbReference type="ARBA" id="ARBA00022989"/>
    </source>
</evidence>
<evidence type="ECO:0000256" key="5">
    <source>
        <dbReference type="ARBA" id="ARBA00023136"/>
    </source>
</evidence>
<dbReference type="Gene3D" id="1.20.1250.20">
    <property type="entry name" value="MFS general substrate transporter like domains"/>
    <property type="match status" value="1"/>
</dbReference>
<keyword evidence="4" id="KW-1133">Transmembrane helix</keyword>